<comment type="caution">
    <text evidence="2">The sequence shown here is derived from an EMBL/GenBank/DDBJ whole genome shotgun (WGS) entry which is preliminary data.</text>
</comment>
<accession>A0ABT3PV69</accession>
<protein>
    <submittedName>
        <fullName evidence="2">Uncharacterized protein</fullName>
    </submittedName>
</protein>
<dbReference type="Proteomes" id="UP001207337">
    <property type="component" value="Unassembled WGS sequence"/>
</dbReference>
<keyword evidence="3" id="KW-1185">Reference proteome</keyword>
<feature type="transmembrane region" description="Helical" evidence="1">
    <location>
        <begin position="79"/>
        <end position="98"/>
    </location>
</feature>
<dbReference type="RefSeq" id="WP_265787203.1">
    <property type="nucleotide sequence ID" value="NZ_BAABRS010000001.1"/>
</dbReference>
<evidence type="ECO:0000313" key="2">
    <source>
        <dbReference type="EMBL" id="MCW9711738.1"/>
    </source>
</evidence>
<feature type="transmembrane region" description="Helical" evidence="1">
    <location>
        <begin position="39"/>
        <end position="59"/>
    </location>
</feature>
<feature type="transmembrane region" description="Helical" evidence="1">
    <location>
        <begin position="15"/>
        <end position="34"/>
    </location>
</feature>
<reference evidence="2 3" key="1">
    <citation type="submission" date="2021-11" db="EMBL/GenBank/DDBJ databases">
        <title>Aliifidinibius sp. nov., a new bacterium isolated from saline soil.</title>
        <authorList>
            <person name="Galisteo C."/>
            <person name="De La Haba R."/>
            <person name="Sanchez-Porro C."/>
            <person name="Ventosa A."/>
        </authorList>
    </citation>
    <scope>NUCLEOTIDE SEQUENCE [LARGE SCALE GENOMIC DNA]</scope>
    <source>
        <strain evidence="2 3">KACC 190600</strain>
    </source>
</reference>
<keyword evidence="1" id="KW-1133">Transmembrane helix</keyword>
<gene>
    <name evidence="2" type="ORF">LQ318_02370</name>
</gene>
<evidence type="ECO:0000313" key="3">
    <source>
        <dbReference type="Proteomes" id="UP001207337"/>
    </source>
</evidence>
<name>A0ABT3PV69_9BACT</name>
<keyword evidence="1" id="KW-0812">Transmembrane</keyword>
<proteinExistence type="predicted"/>
<keyword evidence="1" id="KW-0472">Membrane</keyword>
<feature type="transmembrane region" description="Helical" evidence="1">
    <location>
        <begin position="153"/>
        <end position="172"/>
    </location>
</feature>
<dbReference type="EMBL" id="JAJNDC010000001">
    <property type="protein sequence ID" value="MCW9711738.1"/>
    <property type="molecule type" value="Genomic_DNA"/>
</dbReference>
<organism evidence="2 3">
    <name type="scientific">Fodinibius salicampi</name>
    <dbReference type="NCBI Taxonomy" id="1920655"/>
    <lineage>
        <taxon>Bacteria</taxon>
        <taxon>Pseudomonadati</taxon>
        <taxon>Balneolota</taxon>
        <taxon>Balneolia</taxon>
        <taxon>Balneolales</taxon>
        <taxon>Balneolaceae</taxon>
        <taxon>Fodinibius</taxon>
    </lineage>
</organism>
<evidence type="ECO:0000256" key="1">
    <source>
        <dbReference type="SAM" id="Phobius"/>
    </source>
</evidence>
<sequence>MLTLPNKIVYNTLKSFWVVLCTTVLVLSSIIAVAITGSFIWLSLLLTIPLFVLIGVKYPNKIVKPYAYFNAALRRMVSLLQYIVLLIVHYLLLVPLKLTGGKLKFSKSDTMWEVKKVTSLIGEKGNQDVSLDSSQKRFRFYSMLKWIIKTKKWWVLAIIPYLFVLSILSEPIEDIEAASDTYTLY</sequence>